<dbReference type="EMBL" id="CP001687">
    <property type="protein sequence ID" value="ACV12659.1"/>
    <property type="molecule type" value="Genomic_DNA"/>
</dbReference>
<evidence type="ECO:0000256" key="4">
    <source>
        <dbReference type="ARBA" id="ARBA00006263"/>
    </source>
</evidence>
<feature type="transmembrane region" description="Helical" evidence="11">
    <location>
        <begin position="87"/>
        <end position="105"/>
    </location>
</feature>
<keyword evidence="13" id="KW-1185">Reference proteome</keyword>
<keyword evidence="10 11" id="KW-0472">Membrane</keyword>
<comment type="pathway">
    <text evidence="3 11">Cofactor biosynthesis; adenosylcobalamin biosynthesis.</text>
</comment>
<dbReference type="GO" id="GO:0048472">
    <property type="term" value="F:threonine-phosphate decarboxylase activity"/>
    <property type="evidence" value="ECO:0007669"/>
    <property type="project" value="InterPro"/>
</dbReference>
<dbReference type="PANTHER" id="PTHR34308">
    <property type="entry name" value="COBALAMIN BIOSYNTHESIS PROTEIN CBIB"/>
    <property type="match status" value="1"/>
</dbReference>
<sequence length="328" mass="34121">MTIIAAAPGEFVVRIQPGICVALALALDGAVGEPPESIHPVALFGRMIAPLDREWPFSRAVGTSIALAAPLAVAFLAWLLVEFATTVPVLSSIVAGLVLFSTLSLRRLLTRARDVIDVSRTDLETARERLPALVGRDPSSLSPPLIRSASVESLAENLADGFVAPLLAFTLGAQLSLSVGVAAAVWIKAVNTLDSMLGYRSKPVGWASARLDDLVMWLPARTTAVLIALAARDFGALWRARGWRGAPPSPNSGWPMATLAAVLDTRFEKPGVYVLNPDATLPDAAAATRAIRIVAIAGTIAGAMSLLIASVQLSPGSLGLVAVGVGSC</sequence>
<keyword evidence="9 11" id="KW-1133">Transmembrane helix</keyword>
<proteinExistence type="inferred from homology"/>
<dbReference type="STRING" id="519442.Huta_2495"/>
<comment type="function">
    <text evidence="1 11">Converts cobyric acid to cobinamide by the addition of aminopropanol on the F carboxylic group.</text>
</comment>
<dbReference type="Pfam" id="PF03186">
    <property type="entry name" value="CobD_Cbib"/>
    <property type="match status" value="1"/>
</dbReference>
<evidence type="ECO:0000256" key="11">
    <source>
        <dbReference type="HAMAP-Rule" id="MF_00024"/>
    </source>
</evidence>
<protein>
    <recommendedName>
        <fullName evidence="5 11">Probable cobalamin biosynthesis protein CobD</fullName>
    </recommendedName>
</protein>
<name>C7NMW1_HALUD</name>
<evidence type="ECO:0000256" key="3">
    <source>
        <dbReference type="ARBA" id="ARBA00004953"/>
    </source>
</evidence>
<accession>C7NMW1</accession>
<evidence type="ECO:0000256" key="1">
    <source>
        <dbReference type="ARBA" id="ARBA00003384"/>
    </source>
</evidence>
<gene>
    <name evidence="11" type="primary">cobD</name>
    <name evidence="12" type="ordered locus">Huta_2495</name>
</gene>
<evidence type="ECO:0000256" key="9">
    <source>
        <dbReference type="ARBA" id="ARBA00022989"/>
    </source>
</evidence>
<dbReference type="HAMAP" id="MF_00024">
    <property type="entry name" value="CobD_CbiB"/>
    <property type="match status" value="1"/>
</dbReference>
<evidence type="ECO:0000313" key="13">
    <source>
        <dbReference type="Proteomes" id="UP000002071"/>
    </source>
</evidence>
<evidence type="ECO:0000256" key="8">
    <source>
        <dbReference type="ARBA" id="ARBA00022692"/>
    </source>
</evidence>
<dbReference type="RefSeq" id="WP_015790225.1">
    <property type="nucleotide sequence ID" value="NC_013158.1"/>
</dbReference>
<evidence type="ECO:0000256" key="10">
    <source>
        <dbReference type="ARBA" id="ARBA00023136"/>
    </source>
</evidence>
<dbReference type="GO" id="GO:0015420">
    <property type="term" value="F:ABC-type vitamin B12 transporter activity"/>
    <property type="evidence" value="ECO:0007669"/>
    <property type="project" value="UniProtKB-UniRule"/>
</dbReference>
<evidence type="ECO:0000313" key="12">
    <source>
        <dbReference type="EMBL" id="ACV12659.1"/>
    </source>
</evidence>
<evidence type="ECO:0000256" key="6">
    <source>
        <dbReference type="ARBA" id="ARBA00022475"/>
    </source>
</evidence>
<evidence type="ECO:0000256" key="2">
    <source>
        <dbReference type="ARBA" id="ARBA00004651"/>
    </source>
</evidence>
<dbReference type="AlphaFoldDB" id="C7NMW1"/>
<keyword evidence="8 11" id="KW-0812">Transmembrane</keyword>
<feature type="transmembrane region" description="Helical" evidence="11">
    <location>
        <begin position="60"/>
        <end position="81"/>
    </location>
</feature>
<dbReference type="HOGENOM" id="CLU_054212_0_2_2"/>
<dbReference type="UniPathway" id="UPA00148"/>
<comment type="subcellular location">
    <subcellularLocation>
        <location evidence="2 11">Cell membrane</location>
        <topology evidence="2 11">Multi-pass membrane protein</topology>
    </subcellularLocation>
</comment>
<organism evidence="12 13">
    <name type="scientific">Halorhabdus utahensis (strain DSM 12940 / JCM 11049 / AX-2)</name>
    <dbReference type="NCBI Taxonomy" id="519442"/>
    <lineage>
        <taxon>Archaea</taxon>
        <taxon>Methanobacteriati</taxon>
        <taxon>Methanobacteriota</taxon>
        <taxon>Stenosarchaea group</taxon>
        <taxon>Halobacteria</taxon>
        <taxon>Halobacteriales</taxon>
        <taxon>Haloarculaceae</taxon>
        <taxon>Halorhabdus</taxon>
    </lineage>
</organism>
<dbReference type="KEGG" id="hut:Huta_2495"/>
<keyword evidence="7 11" id="KW-0169">Cobalamin biosynthesis</keyword>
<evidence type="ECO:0000256" key="5">
    <source>
        <dbReference type="ARBA" id="ARBA00016185"/>
    </source>
</evidence>
<comment type="caution">
    <text evidence="11">Lacks conserved residue(s) required for the propagation of feature annotation.</text>
</comment>
<comment type="similarity">
    <text evidence="4 11">Belongs to the CobD/CbiB family.</text>
</comment>
<dbReference type="PANTHER" id="PTHR34308:SF1">
    <property type="entry name" value="COBALAMIN BIOSYNTHESIS PROTEIN CBIB"/>
    <property type="match status" value="1"/>
</dbReference>
<evidence type="ECO:0000256" key="7">
    <source>
        <dbReference type="ARBA" id="ARBA00022573"/>
    </source>
</evidence>
<dbReference type="GO" id="GO:0009236">
    <property type="term" value="P:cobalamin biosynthetic process"/>
    <property type="evidence" value="ECO:0007669"/>
    <property type="project" value="UniProtKB-UniRule"/>
</dbReference>
<keyword evidence="6 11" id="KW-1003">Cell membrane</keyword>
<dbReference type="GeneID" id="8384797"/>
<dbReference type="eggNOG" id="arCOG04274">
    <property type="taxonomic scope" value="Archaea"/>
</dbReference>
<dbReference type="Proteomes" id="UP000002071">
    <property type="component" value="Chromosome"/>
</dbReference>
<dbReference type="InterPro" id="IPR004485">
    <property type="entry name" value="Cobalamin_biosynth_CobD/CbiB"/>
</dbReference>
<dbReference type="GO" id="GO:0005886">
    <property type="term" value="C:plasma membrane"/>
    <property type="evidence" value="ECO:0007669"/>
    <property type="project" value="UniProtKB-SubCell"/>
</dbReference>
<reference evidence="12 13" key="1">
    <citation type="journal article" date="2009" name="Stand. Genomic Sci.">
        <title>Complete genome sequence of Halorhabdus utahensis type strain (AX-2).</title>
        <authorList>
            <person name="Anderson I."/>
            <person name="Tindall B.J."/>
            <person name="Pomrenke H."/>
            <person name="Goker M."/>
            <person name="Lapidus A."/>
            <person name="Nolan M."/>
            <person name="Copeland A."/>
            <person name="Glavina Del Rio T."/>
            <person name="Chen F."/>
            <person name="Tice H."/>
            <person name="Cheng J.F."/>
            <person name="Lucas S."/>
            <person name="Chertkov O."/>
            <person name="Bruce D."/>
            <person name="Brettin T."/>
            <person name="Detter J.C."/>
            <person name="Han C."/>
            <person name="Goodwin L."/>
            <person name="Land M."/>
            <person name="Hauser L."/>
            <person name="Chang Y.J."/>
            <person name="Jeffries C.D."/>
            <person name="Pitluck S."/>
            <person name="Pati A."/>
            <person name="Mavromatis K."/>
            <person name="Ivanova N."/>
            <person name="Ovchinnikova G."/>
            <person name="Chen A."/>
            <person name="Palaniappan K."/>
            <person name="Chain P."/>
            <person name="Rohde M."/>
            <person name="Bristow J."/>
            <person name="Eisen J.A."/>
            <person name="Markowitz V."/>
            <person name="Hugenholtz P."/>
            <person name="Kyrpides N.C."/>
            <person name="Klenk H.P."/>
        </authorList>
    </citation>
    <scope>NUCLEOTIDE SEQUENCE [LARGE SCALE GENOMIC DNA]</scope>
    <source>
        <strain evidence="13">DSM 12940 / JCM 11049 / AX-2</strain>
    </source>
</reference>
<dbReference type="NCBIfam" id="TIGR00380">
    <property type="entry name" value="cobal_cbiB"/>
    <property type="match status" value="1"/>
</dbReference>
<feature type="transmembrane region" description="Helical" evidence="11">
    <location>
        <begin position="290"/>
        <end position="311"/>
    </location>
</feature>